<evidence type="ECO:0000313" key="5">
    <source>
        <dbReference type="Proteomes" id="UP000297475"/>
    </source>
</evidence>
<dbReference type="InterPro" id="IPR048254">
    <property type="entry name" value="CDP_ALCOHOL_P_TRANSF_CS"/>
</dbReference>
<feature type="transmembrane region" description="Helical" evidence="3">
    <location>
        <begin position="33"/>
        <end position="61"/>
    </location>
</feature>
<dbReference type="AlphaFoldDB" id="A0A4Z0WB18"/>
<reference evidence="4 5" key="1">
    <citation type="submission" date="2019-04" db="EMBL/GenBank/DDBJ databases">
        <title>Natronospirillum operosus gen. nov., sp. nov., a haloalkaliphilic satellite isolated from decaying biomass of laboratory culture of cyanobacterium Geitlerinema sp. and proposal of Natronospirillaceae fam. nov. and Saccharospirillaceae fam. nov.</title>
        <authorList>
            <person name="Kevbrin V."/>
            <person name="Boltyanskaya Y."/>
            <person name="Koziaeva V."/>
            <person name="Grouzdev D.S."/>
            <person name="Park M."/>
            <person name="Cho J."/>
        </authorList>
    </citation>
    <scope>NUCLEOTIDE SEQUENCE [LARGE SCALE GENOMIC DNA]</scope>
    <source>
        <strain evidence="4 5">G-116</strain>
    </source>
</reference>
<comment type="similarity">
    <text evidence="2">Belongs to the CDP-alcohol phosphatidyltransferase class-I family.</text>
</comment>
<dbReference type="OrthoDB" id="9790577at2"/>
<dbReference type="RefSeq" id="WP_135481844.1">
    <property type="nucleotide sequence ID" value="NZ_SRMF01000001.1"/>
</dbReference>
<dbReference type="PROSITE" id="PS00379">
    <property type="entry name" value="CDP_ALCOHOL_P_TRANSF"/>
    <property type="match status" value="1"/>
</dbReference>
<evidence type="ECO:0000256" key="2">
    <source>
        <dbReference type="RuleBase" id="RU003750"/>
    </source>
</evidence>
<sequence>MLDRYVLPVLKPGLRLLARPLRERGVTADQVTVAGFAIGLLAVPLIMLNAYWLALICIVLNRVADGIDGELARLDQPSDAGGYLDITLDFIFYQAVVFAFALADPANTVWALLLMLSFVGTGVSFLAFAALAEKHRIESPAYPNKSMHYLGGLAEGTETILVFVAFCIWPRHFPVIAAAFAALCVLTTVMRLVYGHRTLRQAEQAESGSVD</sequence>
<keyword evidence="3" id="KW-0472">Membrane</keyword>
<dbReference type="EMBL" id="SRMF01000001">
    <property type="protein sequence ID" value="TGG95849.1"/>
    <property type="molecule type" value="Genomic_DNA"/>
</dbReference>
<accession>A0A4Z0WB18</accession>
<feature type="transmembrane region" description="Helical" evidence="3">
    <location>
        <begin position="149"/>
        <end position="169"/>
    </location>
</feature>
<evidence type="ECO:0000313" key="4">
    <source>
        <dbReference type="EMBL" id="TGG95849.1"/>
    </source>
</evidence>
<dbReference type="Gene3D" id="1.20.120.1760">
    <property type="match status" value="1"/>
</dbReference>
<keyword evidence="3" id="KW-1133">Transmembrane helix</keyword>
<feature type="transmembrane region" description="Helical" evidence="3">
    <location>
        <begin position="175"/>
        <end position="194"/>
    </location>
</feature>
<comment type="caution">
    <text evidence="4">The sequence shown here is derived from an EMBL/GenBank/DDBJ whole genome shotgun (WGS) entry which is preliminary data.</text>
</comment>
<evidence type="ECO:0000256" key="1">
    <source>
        <dbReference type="ARBA" id="ARBA00022679"/>
    </source>
</evidence>
<protein>
    <submittedName>
        <fullName evidence="4">CDP-alcohol phosphatidyltransferase family protein</fullName>
    </submittedName>
</protein>
<feature type="transmembrane region" description="Helical" evidence="3">
    <location>
        <begin position="82"/>
        <end position="103"/>
    </location>
</feature>
<dbReference type="InterPro" id="IPR000462">
    <property type="entry name" value="CDP-OH_P_trans"/>
</dbReference>
<evidence type="ECO:0000256" key="3">
    <source>
        <dbReference type="SAM" id="Phobius"/>
    </source>
</evidence>
<organism evidence="4 5">
    <name type="scientific">Natronospirillum operosum</name>
    <dbReference type="NCBI Taxonomy" id="2759953"/>
    <lineage>
        <taxon>Bacteria</taxon>
        <taxon>Pseudomonadati</taxon>
        <taxon>Pseudomonadota</taxon>
        <taxon>Gammaproteobacteria</taxon>
        <taxon>Oceanospirillales</taxon>
        <taxon>Natronospirillaceae</taxon>
        <taxon>Natronospirillum</taxon>
    </lineage>
</organism>
<dbReference type="InterPro" id="IPR043130">
    <property type="entry name" value="CDP-OH_PTrfase_TM_dom"/>
</dbReference>
<dbReference type="GO" id="GO:0016780">
    <property type="term" value="F:phosphotransferase activity, for other substituted phosphate groups"/>
    <property type="evidence" value="ECO:0007669"/>
    <property type="project" value="InterPro"/>
</dbReference>
<keyword evidence="3" id="KW-0812">Transmembrane</keyword>
<proteinExistence type="inferred from homology"/>
<dbReference type="GO" id="GO:0016020">
    <property type="term" value="C:membrane"/>
    <property type="evidence" value="ECO:0007669"/>
    <property type="project" value="InterPro"/>
</dbReference>
<name>A0A4Z0WB18_9GAMM</name>
<dbReference type="GO" id="GO:0008654">
    <property type="term" value="P:phospholipid biosynthetic process"/>
    <property type="evidence" value="ECO:0007669"/>
    <property type="project" value="InterPro"/>
</dbReference>
<keyword evidence="1 2" id="KW-0808">Transferase</keyword>
<dbReference type="Proteomes" id="UP000297475">
    <property type="component" value="Unassembled WGS sequence"/>
</dbReference>
<keyword evidence="5" id="KW-1185">Reference proteome</keyword>
<dbReference type="Pfam" id="PF01066">
    <property type="entry name" value="CDP-OH_P_transf"/>
    <property type="match status" value="1"/>
</dbReference>
<feature type="transmembrane region" description="Helical" evidence="3">
    <location>
        <begin position="109"/>
        <end position="128"/>
    </location>
</feature>
<gene>
    <name evidence="4" type="ORF">E4656_05450</name>
</gene>